<dbReference type="GO" id="GO:0070531">
    <property type="term" value="C:BRCA1-A complex"/>
    <property type="evidence" value="ECO:0007669"/>
    <property type="project" value="TreeGrafter"/>
</dbReference>
<keyword evidence="2 3" id="KW-0040">ANK repeat</keyword>
<dbReference type="PANTHER" id="PTHR24171:SF8">
    <property type="entry name" value="BRCA1-ASSOCIATED RING DOMAIN PROTEIN 1"/>
    <property type="match status" value="1"/>
</dbReference>
<feature type="repeat" description="ANK" evidence="3">
    <location>
        <begin position="268"/>
        <end position="300"/>
    </location>
</feature>
<dbReference type="Pfam" id="PF12796">
    <property type="entry name" value="Ank_2"/>
    <property type="match status" value="1"/>
</dbReference>
<evidence type="ECO:0000256" key="4">
    <source>
        <dbReference type="SAM" id="MobiDB-lite"/>
    </source>
</evidence>
<evidence type="ECO:0000256" key="1">
    <source>
        <dbReference type="ARBA" id="ARBA00022737"/>
    </source>
</evidence>
<gene>
    <name evidence="5" type="ORF">PFISCL1PPCAC_22360</name>
</gene>
<dbReference type="InterPro" id="IPR036770">
    <property type="entry name" value="Ankyrin_rpt-contain_sf"/>
</dbReference>
<dbReference type="PROSITE" id="PS50088">
    <property type="entry name" value="ANK_REPEAT"/>
    <property type="match status" value="1"/>
</dbReference>
<evidence type="ECO:0000256" key="2">
    <source>
        <dbReference type="ARBA" id="ARBA00023043"/>
    </source>
</evidence>
<dbReference type="SMART" id="SM00248">
    <property type="entry name" value="ANK"/>
    <property type="match status" value="2"/>
</dbReference>
<feature type="region of interest" description="Disordered" evidence="4">
    <location>
        <begin position="84"/>
        <end position="107"/>
    </location>
</feature>
<feature type="compositionally biased region" description="Low complexity" evidence="4">
    <location>
        <begin position="1"/>
        <end position="14"/>
    </location>
</feature>
<protein>
    <submittedName>
        <fullName evidence="5">Uncharacterized protein</fullName>
    </submittedName>
</protein>
<reference evidence="5" key="1">
    <citation type="submission" date="2023-10" db="EMBL/GenBank/DDBJ databases">
        <title>Genome assembly of Pristionchus species.</title>
        <authorList>
            <person name="Yoshida K."/>
            <person name="Sommer R.J."/>
        </authorList>
    </citation>
    <scope>NUCLEOTIDE SEQUENCE</scope>
    <source>
        <strain evidence="5">RS5133</strain>
    </source>
</reference>
<dbReference type="PANTHER" id="PTHR24171">
    <property type="entry name" value="ANKYRIN REPEAT DOMAIN-CONTAINING PROTEIN 39-RELATED"/>
    <property type="match status" value="1"/>
</dbReference>
<dbReference type="GO" id="GO:0031436">
    <property type="term" value="C:BRCA1-BARD1 complex"/>
    <property type="evidence" value="ECO:0007669"/>
    <property type="project" value="TreeGrafter"/>
</dbReference>
<dbReference type="AlphaFoldDB" id="A0AAV5WLA2"/>
<evidence type="ECO:0000256" key="3">
    <source>
        <dbReference type="PROSITE-ProRule" id="PRU00023"/>
    </source>
</evidence>
<feature type="region of interest" description="Disordered" evidence="4">
    <location>
        <begin position="319"/>
        <end position="362"/>
    </location>
</feature>
<dbReference type="PROSITE" id="PS50297">
    <property type="entry name" value="ANK_REP_REGION"/>
    <property type="match status" value="1"/>
</dbReference>
<comment type="caution">
    <text evidence="5">The sequence shown here is derived from an EMBL/GenBank/DDBJ whole genome shotgun (WGS) entry which is preliminary data.</text>
</comment>
<dbReference type="GO" id="GO:0004842">
    <property type="term" value="F:ubiquitin-protein transferase activity"/>
    <property type="evidence" value="ECO:0007669"/>
    <property type="project" value="TreeGrafter"/>
</dbReference>
<evidence type="ECO:0000313" key="5">
    <source>
        <dbReference type="EMBL" id="GMT31063.1"/>
    </source>
</evidence>
<name>A0AAV5WLA2_9BILA</name>
<proteinExistence type="predicted"/>
<keyword evidence="6" id="KW-1185">Reference proteome</keyword>
<dbReference type="GO" id="GO:0085020">
    <property type="term" value="P:protein K6-linked ubiquitination"/>
    <property type="evidence" value="ECO:0007669"/>
    <property type="project" value="TreeGrafter"/>
</dbReference>
<dbReference type="InterPro" id="IPR002110">
    <property type="entry name" value="Ankyrin_rpt"/>
</dbReference>
<dbReference type="SUPFAM" id="SSF48403">
    <property type="entry name" value="Ankyrin repeat"/>
    <property type="match status" value="1"/>
</dbReference>
<sequence>MRSAASSSSSMKSMTPSEGGGGQQMRTSGSRLAGGGERRTKGAGLQESILKAILVDPLPMVSTPVKMPLSHLPPRPPSIILSEQKEQEEEGKENGGGVRIGAKKARSVSSSAEDNEVFEILSTTTTNTKDPDQVDVTMTLQTTAPLTPATPIPSEMTLLAERSMSIMKNSSSFLDLTCASSTFNRSQRPKSMAIEELPDEWKEWLRACTDGDLVKAAEVLKKDPLMINWSPPLTPRLAGLHLAVRCGHLKMATWLCAQGADLNQQTLSGFTPLHIAAQQRNRGMVNELRRLGADVTKKDLFGRRFDHYTSWKEERRGGAVGVSSKESMRSCPATEYSQASPPRIVRSHPPSIYSRDSAGSFGRSSSIRDAVRGFLRNTFKKSSSIEKLSL</sequence>
<dbReference type="Proteomes" id="UP001432322">
    <property type="component" value="Unassembled WGS sequence"/>
</dbReference>
<dbReference type="Gene3D" id="1.25.40.20">
    <property type="entry name" value="Ankyrin repeat-containing domain"/>
    <property type="match status" value="1"/>
</dbReference>
<accession>A0AAV5WLA2</accession>
<feature type="region of interest" description="Disordered" evidence="4">
    <location>
        <begin position="1"/>
        <end position="45"/>
    </location>
</feature>
<organism evidence="5 6">
    <name type="scientific">Pristionchus fissidentatus</name>
    <dbReference type="NCBI Taxonomy" id="1538716"/>
    <lineage>
        <taxon>Eukaryota</taxon>
        <taxon>Metazoa</taxon>
        <taxon>Ecdysozoa</taxon>
        <taxon>Nematoda</taxon>
        <taxon>Chromadorea</taxon>
        <taxon>Rhabditida</taxon>
        <taxon>Rhabditina</taxon>
        <taxon>Diplogasteromorpha</taxon>
        <taxon>Diplogasteroidea</taxon>
        <taxon>Neodiplogasteridae</taxon>
        <taxon>Pristionchus</taxon>
    </lineage>
</organism>
<evidence type="ECO:0000313" key="6">
    <source>
        <dbReference type="Proteomes" id="UP001432322"/>
    </source>
</evidence>
<dbReference type="EMBL" id="BTSY01000005">
    <property type="protein sequence ID" value="GMT31063.1"/>
    <property type="molecule type" value="Genomic_DNA"/>
</dbReference>
<keyword evidence="1" id="KW-0677">Repeat</keyword>